<dbReference type="EMBL" id="FXXI01000003">
    <property type="protein sequence ID" value="SMS00997.1"/>
    <property type="molecule type" value="Genomic_DNA"/>
</dbReference>
<dbReference type="Proteomes" id="UP001283366">
    <property type="component" value="Unassembled WGS sequence"/>
</dbReference>
<proteinExistence type="predicted"/>
<dbReference type="RefSeq" id="WP_087481038.1">
    <property type="nucleotide sequence ID" value="NZ_AP024884.1"/>
</dbReference>
<evidence type="ECO:0000313" key="3">
    <source>
        <dbReference type="Proteomes" id="UP000196125"/>
    </source>
</evidence>
<reference evidence="2 3" key="1">
    <citation type="submission" date="2017-05" db="EMBL/GenBank/DDBJ databases">
        <authorList>
            <person name="Song R."/>
            <person name="Chenine A.L."/>
            <person name="Ruprecht R.M."/>
        </authorList>
    </citation>
    <scope>NUCLEOTIDE SEQUENCE [LARGE SCALE GENOMIC DNA]</scope>
    <source>
        <strain evidence="2 3">CECT 7927</strain>
    </source>
</reference>
<reference evidence="1 4" key="2">
    <citation type="submission" date="2023-11" db="EMBL/GenBank/DDBJ databases">
        <title>Plant-associative lifestyle of Vibrio porteresiae and its evolutionary dynamics.</title>
        <authorList>
            <person name="Rameshkumar N."/>
            <person name="Kirti K."/>
        </authorList>
    </citation>
    <scope>NUCLEOTIDE SEQUENCE [LARGE SCALE GENOMIC DNA]</scope>
    <source>
        <strain evidence="1 4">MSSRF38</strain>
    </source>
</reference>
<dbReference type="OrthoDB" id="4070623at2"/>
<gene>
    <name evidence="1" type="ORF">SBX37_17760</name>
    <name evidence="2" type="ORF">VIM7927_02274</name>
</gene>
<evidence type="ECO:0000313" key="4">
    <source>
        <dbReference type="Proteomes" id="UP001283366"/>
    </source>
</evidence>
<evidence type="ECO:0000313" key="2">
    <source>
        <dbReference type="EMBL" id="SMS00997.1"/>
    </source>
</evidence>
<accession>A0A1Y6ITJ6</accession>
<dbReference type="SUPFAM" id="SSF69279">
    <property type="entry name" value="Phage tail proteins"/>
    <property type="match status" value="1"/>
</dbReference>
<dbReference type="Proteomes" id="UP000196125">
    <property type="component" value="Unassembled WGS sequence"/>
</dbReference>
<sequence length="334" mass="36910">MGLDCFQILADGQDITAKIRPFFLRLTITDNAGIDSDHFELVLADDGKVAFPQRQSQIEIYTGVDRNALVFRGEYTVNSVTLTSPEKTMTLAGYAGNMGGKFKTHRDFTWSQVTLKALVETVAQRNGLTPAVSASYAAIQIPHYIQAGQSDADLVTELAKEHGATMKIARERLVFFPRGDNQSVSAAPLSPVAVKLTNEVEARLTLSGTGRFQAVEAFWQQVELGYRQSVRVGKDGGKIKKLSKIFPDAEAAKAAAEAVLYHEQRKDYKLSLDELPFIAGIQAERNIQLSGYHRPEFNTEWMCENVTEVISENGHILSCSFVIPKGESVQYLET</sequence>
<dbReference type="AlphaFoldDB" id="A0A1Y6ITJ6"/>
<dbReference type="EMBL" id="JAWRCO010000002">
    <property type="protein sequence ID" value="MDW6004706.1"/>
    <property type="molecule type" value="Genomic_DNA"/>
</dbReference>
<organism evidence="2 3">
    <name type="scientific">Vibrio mangrovi</name>
    <dbReference type="NCBI Taxonomy" id="474394"/>
    <lineage>
        <taxon>Bacteria</taxon>
        <taxon>Pseudomonadati</taxon>
        <taxon>Pseudomonadota</taxon>
        <taxon>Gammaproteobacteria</taxon>
        <taxon>Vibrionales</taxon>
        <taxon>Vibrionaceae</taxon>
        <taxon>Vibrio</taxon>
    </lineage>
</organism>
<protein>
    <submittedName>
        <fullName evidence="1">Contractile injection system protein, VgrG/Pvc8 family</fullName>
    </submittedName>
    <submittedName>
        <fullName evidence="2">Phage late control gene D protein (GPD)</fullName>
    </submittedName>
</protein>
<evidence type="ECO:0000313" key="1">
    <source>
        <dbReference type="EMBL" id="MDW6004706.1"/>
    </source>
</evidence>
<name>A0A1Y6ITJ6_9VIBR</name>
<keyword evidence="4" id="KW-1185">Reference proteome</keyword>